<reference evidence="2" key="2">
    <citation type="submission" date="2020-11" db="EMBL/GenBank/DDBJ databases">
        <authorList>
            <person name="McCartney M.A."/>
            <person name="Auch B."/>
            <person name="Kono T."/>
            <person name="Mallez S."/>
            <person name="Becker A."/>
            <person name="Gohl D.M."/>
            <person name="Silverstein K.A.T."/>
            <person name="Koren S."/>
            <person name="Bechman K.B."/>
            <person name="Herman A."/>
            <person name="Abrahante J.E."/>
            <person name="Garbe J."/>
        </authorList>
    </citation>
    <scope>NUCLEOTIDE SEQUENCE</scope>
    <source>
        <strain evidence="2">Duluth1</strain>
        <tissue evidence="2">Whole animal</tissue>
    </source>
</reference>
<gene>
    <name evidence="2" type="ORF">DPMN_141694</name>
</gene>
<keyword evidence="3" id="KW-1185">Reference proteome</keyword>
<comment type="caution">
    <text evidence="2">The sequence shown here is derived from an EMBL/GenBank/DDBJ whole genome shotgun (WGS) entry which is preliminary data.</text>
</comment>
<feature type="region of interest" description="Disordered" evidence="1">
    <location>
        <begin position="73"/>
        <end position="100"/>
    </location>
</feature>
<dbReference type="Proteomes" id="UP000828390">
    <property type="component" value="Unassembled WGS sequence"/>
</dbReference>
<evidence type="ECO:0000256" key="1">
    <source>
        <dbReference type="SAM" id="MobiDB-lite"/>
    </source>
</evidence>
<evidence type="ECO:0000313" key="2">
    <source>
        <dbReference type="EMBL" id="KAH3813242.1"/>
    </source>
</evidence>
<sequence>MIQGIHQTVTMDTYLRRTYAQKKRLETEDYPFWDYRSRRGAFCSSGSLCSSATSSSDGSSISSISCRSESSGESLSLSEQSDAESLLPCEQQRNVRPASH</sequence>
<evidence type="ECO:0000313" key="3">
    <source>
        <dbReference type="Proteomes" id="UP000828390"/>
    </source>
</evidence>
<protein>
    <submittedName>
        <fullName evidence="2">Uncharacterized protein</fullName>
    </submittedName>
</protein>
<organism evidence="2 3">
    <name type="scientific">Dreissena polymorpha</name>
    <name type="common">Zebra mussel</name>
    <name type="synonym">Mytilus polymorpha</name>
    <dbReference type="NCBI Taxonomy" id="45954"/>
    <lineage>
        <taxon>Eukaryota</taxon>
        <taxon>Metazoa</taxon>
        <taxon>Spiralia</taxon>
        <taxon>Lophotrochozoa</taxon>
        <taxon>Mollusca</taxon>
        <taxon>Bivalvia</taxon>
        <taxon>Autobranchia</taxon>
        <taxon>Heteroconchia</taxon>
        <taxon>Euheterodonta</taxon>
        <taxon>Imparidentia</taxon>
        <taxon>Neoheterodontei</taxon>
        <taxon>Myida</taxon>
        <taxon>Dreissenoidea</taxon>
        <taxon>Dreissenidae</taxon>
        <taxon>Dreissena</taxon>
    </lineage>
</organism>
<reference evidence="2" key="1">
    <citation type="journal article" date="2019" name="bioRxiv">
        <title>The Genome of the Zebra Mussel, Dreissena polymorpha: A Resource for Invasive Species Research.</title>
        <authorList>
            <person name="McCartney M.A."/>
            <person name="Auch B."/>
            <person name="Kono T."/>
            <person name="Mallez S."/>
            <person name="Zhang Y."/>
            <person name="Obille A."/>
            <person name="Becker A."/>
            <person name="Abrahante J.E."/>
            <person name="Garbe J."/>
            <person name="Badalamenti J.P."/>
            <person name="Herman A."/>
            <person name="Mangelson H."/>
            <person name="Liachko I."/>
            <person name="Sullivan S."/>
            <person name="Sone E.D."/>
            <person name="Koren S."/>
            <person name="Silverstein K.A.T."/>
            <person name="Beckman K.B."/>
            <person name="Gohl D.M."/>
        </authorList>
    </citation>
    <scope>NUCLEOTIDE SEQUENCE</scope>
    <source>
        <strain evidence="2">Duluth1</strain>
        <tissue evidence="2">Whole animal</tissue>
    </source>
</reference>
<proteinExistence type="predicted"/>
<dbReference type="AlphaFoldDB" id="A0A9D4GFV7"/>
<name>A0A9D4GFV7_DREPO</name>
<accession>A0A9D4GFV7</accession>
<dbReference type="EMBL" id="JAIWYP010000006">
    <property type="protein sequence ID" value="KAH3813242.1"/>
    <property type="molecule type" value="Genomic_DNA"/>
</dbReference>